<protein>
    <submittedName>
        <fullName evidence="1">Uncharacterized protein</fullName>
    </submittedName>
</protein>
<reference evidence="1 2" key="1">
    <citation type="submission" date="2019-12" db="EMBL/GenBank/DDBJ databases">
        <authorList>
            <person name="Scholz U."/>
            <person name="Mascher M."/>
            <person name="Fiebig A."/>
        </authorList>
    </citation>
    <scope>NUCLEOTIDE SEQUENCE</scope>
</reference>
<dbReference type="PANTHER" id="PTHR47266">
    <property type="entry name" value="ENDONUCLEASE-RELATED"/>
    <property type="match status" value="1"/>
</dbReference>
<keyword evidence="2" id="KW-1185">Reference proteome</keyword>
<gene>
    <name evidence="1" type="ORF">SI7747_01000576</name>
</gene>
<accession>A0A7I8I8J5</accession>
<dbReference type="AlphaFoldDB" id="A0A7I8I8J5"/>
<dbReference type="InterPro" id="IPR052160">
    <property type="entry name" value="Gypsy_RT_Integrase-like"/>
</dbReference>
<dbReference type="Proteomes" id="UP001189122">
    <property type="component" value="Unassembled WGS sequence"/>
</dbReference>
<sequence>MAKVLHSGFYWPSLFKDSHIFSKYCTKCQATINIKKKNSMLLQFILEVEIFDVWGIDFYEPLSFIILF</sequence>
<proteinExistence type="predicted"/>
<organism evidence="1">
    <name type="scientific">Spirodela intermedia</name>
    <name type="common">Intermediate duckweed</name>
    <dbReference type="NCBI Taxonomy" id="51605"/>
    <lineage>
        <taxon>Eukaryota</taxon>
        <taxon>Viridiplantae</taxon>
        <taxon>Streptophyta</taxon>
        <taxon>Embryophyta</taxon>
        <taxon>Tracheophyta</taxon>
        <taxon>Spermatophyta</taxon>
        <taxon>Magnoliopsida</taxon>
        <taxon>Liliopsida</taxon>
        <taxon>Araceae</taxon>
        <taxon>Lemnoideae</taxon>
        <taxon>Spirodela</taxon>
    </lineage>
</organism>
<name>A0A7I8I8J5_SPIIN</name>
<evidence type="ECO:0000313" key="1">
    <source>
        <dbReference type="EMBL" id="CAA2614181.1"/>
    </source>
</evidence>
<dbReference type="EMBL" id="LR743588">
    <property type="protein sequence ID" value="CAA2614181.1"/>
    <property type="molecule type" value="Genomic_DNA"/>
</dbReference>
<evidence type="ECO:0000313" key="2">
    <source>
        <dbReference type="Proteomes" id="UP001189122"/>
    </source>
</evidence>
<dbReference type="EMBL" id="CACRZD030000001">
    <property type="protein sequence ID" value="CAA6653986.1"/>
    <property type="molecule type" value="Genomic_DNA"/>
</dbReference>